<gene>
    <name evidence="1" type="ORF">ASPWEDRAFT_71901</name>
</gene>
<proteinExistence type="predicted"/>
<dbReference type="Proteomes" id="UP000184383">
    <property type="component" value="Unassembled WGS sequence"/>
</dbReference>
<name>A0A1L9R7E5_ASPWE</name>
<evidence type="ECO:0000313" key="1">
    <source>
        <dbReference type="EMBL" id="OJJ30842.1"/>
    </source>
</evidence>
<dbReference type="EMBL" id="KV878216">
    <property type="protein sequence ID" value="OJJ30842.1"/>
    <property type="molecule type" value="Genomic_DNA"/>
</dbReference>
<dbReference type="RefSeq" id="XP_040684519.1">
    <property type="nucleotide sequence ID" value="XM_040839210.1"/>
</dbReference>
<evidence type="ECO:0000313" key="2">
    <source>
        <dbReference type="Proteomes" id="UP000184383"/>
    </source>
</evidence>
<keyword evidence="2" id="KW-1185">Reference proteome</keyword>
<dbReference type="VEuPathDB" id="FungiDB:ASPWEDRAFT_71901"/>
<dbReference type="AlphaFoldDB" id="A0A1L9R7E5"/>
<accession>A0A1L9R7E5</accession>
<sequence>MGSIYREFIRRHDFNSKDTNVSSMLKCRYCELDFQLESRNYPHGPAVIVSRWLGLGDRSYERRWNLCTTEHQKTFRNLGVVFEFGRIRKMFLATDGPSSEFIAMKYEKYLFNNRFTGCMRQWTPHTWILREEVLWLWE</sequence>
<protein>
    <submittedName>
        <fullName evidence="1">Uncharacterized protein</fullName>
    </submittedName>
</protein>
<organism evidence="1 2">
    <name type="scientific">Aspergillus wentii DTO 134E9</name>
    <dbReference type="NCBI Taxonomy" id="1073089"/>
    <lineage>
        <taxon>Eukaryota</taxon>
        <taxon>Fungi</taxon>
        <taxon>Dikarya</taxon>
        <taxon>Ascomycota</taxon>
        <taxon>Pezizomycotina</taxon>
        <taxon>Eurotiomycetes</taxon>
        <taxon>Eurotiomycetidae</taxon>
        <taxon>Eurotiales</taxon>
        <taxon>Aspergillaceae</taxon>
        <taxon>Aspergillus</taxon>
        <taxon>Aspergillus subgen. Cremei</taxon>
    </lineage>
</organism>
<reference evidence="2" key="1">
    <citation type="journal article" date="2017" name="Genome Biol.">
        <title>Comparative genomics reveals high biological diversity and specific adaptations in the industrially and medically important fungal genus Aspergillus.</title>
        <authorList>
            <person name="de Vries R.P."/>
            <person name="Riley R."/>
            <person name="Wiebenga A."/>
            <person name="Aguilar-Osorio G."/>
            <person name="Amillis S."/>
            <person name="Uchima C.A."/>
            <person name="Anderluh G."/>
            <person name="Asadollahi M."/>
            <person name="Askin M."/>
            <person name="Barry K."/>
            <person name="Battaglia E."/>
            <person name="Bayram O."/>
            <person name="Benocci T."/>
            <person name="Braus-Stromeyer S.A."/>
            <person name="Caldana C."/>
            <person name="Canovas D."/>
            <person name="Cerqueira G.C."/>
            <person name="Chen F."/>
            <person name="Chen W."/>
            <person name="Choi C."/>
            <person name="Clum A."/>
            <person name="Dos Santos R.A."/>
            <person name="Damasio A.R."/>
            <person name="Diallinas G."/>
            <person name="Emri T."/>
            <person name="Fekete E."/>
            <person name="Flipphi M."/>
            <person name="Freyberg S."/>
            <person name="Gallo A."/>
            <person name="Gournas C."/>
            <person name="Habgood R."/>
            <person name="Hainaut M."/>
            <person name="Harispe M.L."/>
            <person name="Henrissat B."/>
            <person name="Hilden K.S."/>
            <person name="Hope R."/>
            <person name="Hossain A."/>
            <person name="Karabika E."/>
            <person name="Karaffa L."/>
            <person name="Karanyi Z."/>
            <person name="Krasevec N."/>
            <person name="Kuo A."/>
            <person name="Kusch H."/>
            <person name="LaButti K."/>
            <person name="Lagendijk E.L."/>
            <person name="Lapidus A."/>
            <person name="Levasseur A."/>
            <person name="Lindquist E."/>
            <person name="Lipzen A."/>
            <person name="Logrieco A.F."/>
            <person name="MacCabe A."/>
            <person name="Maekelae M.R."/>
            <person name="Malavazi I."/>
            <person name="Melin P."/>
            <person name="Meyer V."/>
            <person name="Mielnichuk N."/>
            <person name="Miskei M."/>
            <person name="Molnar A.P."/>
            <person name="Mule G."/>
            <person name="Ngan C.Y."/>
            <person name="Orejas M."/>
            <person name="Orosz E."/>
            <person name="Ouedraogo J.P."/>
            <person name="Overkamp K.M."/>
            <person name="Park H.-S."/>
            <person name="Perrone G."/>
            <person name="Piumi F."/>
            <person name="Punt P.J."/>
            <person name="Ram A.F."/>
            <person name="Ramon A."/>
            <person name="Rauscher S."/>
            <person name="Record E."/>
            <person name="Riano-Pachon D.M."/>
            <person name="Robert V."/>
            <person name="Roehrig J."/>
            <person name="Ruller R."/>
            <person name="Salamov A."/>
            <person name="Salih N.S."/>
            <person name="Samson R.A."/>
            <person name="Sandor E."/>
            <person name="Sanguinetti M."/>
            <person name="Schuetze T."/>
            <person name="Sepcic K."/>
            <person name="Shelest E."/>
            <person name="Sherlock G."/>
            <person name="Sophianopoulou V."/>
            <person name="Squina F.M."/>
            <person name="Sun H."/>
            <person name="Susca A."/>
            <person name="Todd R.B."/>
            <person name="Tsang A."/>
            <person name="Unkles S.E."/>
            <person name="van de Wiele N."/>
            <person name="van Rossen-Uffink D."/>
            <person name="Oliveira J.V."/>
            <person name="Vesth T.C."/>
            <person name="Visser J."/>
            <person name="Yu J.-H."/>
            <person name="Zhou M."/>
            <person name="Andersen M.R."/>
            <person name="Archer D.B."/>
            <person name="Baker S.E."/>
            <person name="Benoit I."/>
            <person name="Brakhage A.A."/>
            <person name="Braus G.H."/>
            <person name="Fischer R."/>
            <person name="Frisvad J.C."/>
            <person name="Goldman G.H."/>
            <person name="Houbraken J."/>
            <person name="Oakley B."/>
            <person name="Pocsi I."/>
            <person name="Scazzocchio C."/>
            <person name="Seiboth B."/>
            <person name="vanKuyk P.A."/>
            <person name="Wortman J."/>
            <person name="Dyer P.S."/>
            <person name="Grigoriev I.V."/>
        </authorList>
    </citation>
    <scope>NUCLEOTIDE SEQUENCE [LARGE SCALE GENOMIC DNA]</scope>
    <source>
        <strain evidence="2">DTO 134E9</strain>
    </source>
</reference>
<dbReference type="GeneID" id="63755058"/>